<reference evidence="15 16" key="1">
    <citation type="submission" date="2019-05" db="EMBL/GenBank/DDBJ databases">
        <title>Ruegeria sp. nov., isolated from tidal flat.</title>
        <authorList>
            <person name="Kim W."/>
        </authorList>
    </citation>
    <scope>NUCLEOTIDE SEQUENCE [LARGE SCALE GENOMIC DNA]</scope>
    <source>
        <strain evidence="15 16">CAU 1488</strain>
    </source>
</reference>
<dbReference type="RefSeq" id="WP_138841791.1">
    <property type="nucleotide sequence ID" value="NZ_VCPD01000003.1"/>
</dbReference>
<evidence type="ECO:0000256" key="6">
    <source>
        <dbReference type="ARBA" id="ARBA00022692"/>
    </source>
</evidence>
<dbReference type="Proteomes" id="UP001193035">
    <property type="component" value="Unassembled WGS sequence"/>
</dbReference>
<keyword evidence="5" id="KW-0349">Heme</keyword>
<evidence type="ECO:0000256" key="1">
    <source>
        <dbReference type="ARBA" id="ARBA00001970"/>
    </source>
</evidence>
<keyword evidence="7" id="KW-0479">Metal-binding</keyword>
<evidence type="ECO:0000313" key="15">
    <source>
        <dbReference type="EMBL" id="TMV07815.1"/>
    </source>
</evidence>
<name>A0ABY2WY64_9RHOB</name>
<feature type="transmembrane region" description="Helical" evidence="13">
    <location>
        <begin position="93"/>
        <end position="114"/>
    </location>
</feature>
<evidence type="ECO:0000256" key="12">
    <source>
        <dbReference type="ARBA" id="ARBA00037975"/>
    </source>
</evidence>
<organism evidence="15 16">
    <name type="scientific">Ruegeria sediminis</name>
    <dbReference type="NCBI Taxonomy" id="2583820"/>
    <lineage>
        <taxon>Bacteria</taxon>
        <taxon>Pseudomonadati</taxon>
        <taxon>Pseudomonadota</taxon>
        <taxon>Alphaproteobacteria</taxon>
        <taxon>Rhodobacterales</taxon>
        <taxon>Roseobacteraceae</taxon>
        <taxon>Ruegeria</taxon>
    </lineage>
</organism>
<feature type="transmembrane region" description="Helical" evidence="13">
    <location>
        <begin position="126"/>
        <end position="144"/>
    </location>
</feature>
<comment type="similarity">
    <text evidence="12">Belongs to the cytochrome b561 family.</text>
</comment>
<evidence type="ECO:0000256" key="9">
    <source>
        <dbReference type="ARBA" id="ARBA00022989"/>
    </source>
</evidence>
<keyword evidence="4" id="KW-1003">Cell membrane</keyword>
<sequence length="162" mass="17449">MPRRNGYSALQITLHWLIAVLIAAAWFTHEGMGRALEKRIETGASGIEGNTAHVWIGGAVFALILLHLIVRLIQGAPGPVPGSSPMIAAAALWGHRLLYLLMVVTPALGATAWYGGVEPAGEVHELFGFTLILVSLGHAVMALWHQNVWKDGTMTRMTKPQA</sequence>
<evidence type="ECO:0000256" key="10">
    <source>
        <dbReference type="ARBA" id="ARBA00023004"/>
    </source>
</evidence>
<keyword evidence="9 13" id="KW-1133">Transmembrane helix</keyword>
<evidence type="ECO:0000256" key="11">
    <source>
        <dbReference type="ARBA" id="ARBA00023136"/>
    </source>
</evidence>
<feature type="transmembrane region" description="Helical" evidence="13">
    <location>
        <begin position="7"/>
        <end position="27"/>
    </location>
</feature>
<evidence type="ECO:0000256" key="4">
    <source>
        <dbReference type="ARBA" id="ARBA00022475"/>
    </source>
</evidence>
<protein>
    <submittedName>
        <fullName evidence="15">Cytochrome b</fullName>
    </submittedName>
</protein>
<evidence type="ECO:0000256" key="2">
    <source>
        <dbReference type="ARBA" id="ARBA00004651"/>
    </source>
</evidence>
<keyword evidence="3" id="KW-0813">Transport</keyword>
<keyword evidence="8" id="KW-0249">Electron transport</keyword>
<evidence type="ECO:0000256" key="8">
    <source>
        <dbReference type="ARBA" id="ARBA00022982"/>
    </source>
</evidence>
<proteinExistence type="inferred from homology"/>
<gene>
    <name evidence="15" type="ORF">FGK63_10160</name>
</gene>
<evidence type="ECO:0000259" key="14">
    <source>
        <dbReference type="Pfam" id="PF01292"/>
    </source>
</evidence>
<keyword evidence="10" id="KW-0408">Iron</keyword>
<dbReference type="InterPro" id="IPR016174">
    <property type="entry name" value="Di-haem_cyt_TM"/>
</dbReference>
<evidence type="ECO:0000256" key="7">
    <source>
        <dbReference type="ARBA" id="ARBA00022723"/>
    </source>
</evidence>
<evidence type="ECO:0000256" key="5">
    <source>
        <dbReference type="ARBA" id="ARBA00022617"/>
    </source>
</evidence>
<dbReference type="PANTHER" id="PTHR30529">
    <property type="entry name" value="CYTOCHROME B561"/>
    <property type="match status" value="1"/>
</dbReference>
<feature type="transmembrane region" description="Helical" evidence="13">
    <location>
        <begin position="52"/>
        <end position="73"/>
    </location>
</feature>
<dbReference type="Pfam" id="PF01292">
    <property type="entry name" value="Ni_hydr_CYTB"/>
    <property type="match status" value="1"/>
</dbReference>
<keyword evidence="6 13" id="KW-0812">Transmembrane</keyword>
<dbReference type="EMBL" id="VCPD01000003">
    <property type="protein sequence ID" value="TMV07815.1"/>
    <property type="molecule type" value="Genomic_DNA"/>
</dbReference>
<comment type="caution">
    <text evidence="15">The sequence shown here is derived from an EMBL/GenBank/DDBJ whole genome shotgun (WGS) entry which is preliminary data.</text>
</comment>
<feature type="domain" description="Cytochrome b561 bacterial/Ni-hydrogenase" evidence="14">
    <location>
        <begin position="7"/>
        <end position="158"/>
    </location>
</feature>
<evidence type="ECO:0000256" key="13">
    <source>
        <dbReference type="SAM" id="Phobius"/>
    </source>
</evidence>
<accession>A0ABY2WY64</accession>
<dbReference type="InterPro" id="IPR052168">
    <property type="entry name" value="Cytochrome_b561_oxidase"/>
</dbReference>
<comment type="subcellular location">
    <subcellularLocation>
        <location evidence="2">Cell membrane</location>
        <topology evidence="2">Multi-pass membrane protein</topology>
    </subcellularLocation>
</comment>
<dbReference type="PANTHER" id="PTHR30529:SF7">
    <property type="entry name" value="CYTOCHROME B561 BACTERIAL_NI-HYDROGENASE DOMAIN-CONTAINING PROTEIN"/>
    <property type="match status" value="1"/>
</dbReference>
<evidence type="ECO:0000313" key="16">
    <source>
        <dbReference type="Proteomes" id="UP001193035"/>
    </source>
</evidence>
<keyword evidence="11 13" id="KW-0472">Membrane</keyword>
<keyword evidence="16" id="KW-1185">Reference proteome</keyword>
<dbReference type="SUPFAM" id="SSF81342">
    <property type="entry name" value="Transmembrane di-heme cytochromes"/>
    <property type="match status" value="1"/>
</dbReference>
<comment type="cofactor">
    <cofactor evidence="1">
        <name>heme b</name>
        <dbReference type="ChEBI" id="CHEBI:60344"/>
    </cofactor>
</comment>
<dbReference type="InterPro" id="IPR011577">
    <property type="entry name" value="Cyt_b561_bac/Ni-Hgenase"/>
</dbReference>
<evidence type="ECO:0000256" key="3">
    <source>
        <dbReference type="ARBA" id="ARBA00022448"/>
    </source>
</evidence>